<proteinExistence type="predicted"/>
<organism evidence="9 10">
    <name type="scientific">Pomacea canaliculata</name>
    <name type="common">Golden apple snail</name>
    <dbReference type="NCBI Taxonomy" id="400727"/>
    <lineage>
        <taxon>Eukaryota</taxon>
        <taxon>Metazoa</taxon>
        <taxon>Spiralia</taxon>
        <taxon>Lophotrochozoa</taxon>
        <taxon>Mollusca</taxon>
        <taxon>Gastropoda</taxon>
        <taxon>Caenogastropoda</taxon>
        <taxon>Architaenioglossa</taxon>
        <taxon>Ampullarioidea</taxon>
        <taxon>Ampullariidae</taxon>
        <taxon>Pomacea</taxon>
    </lineage>
</organism>
<feature type="domain" description="HYDIN/VesB/CFA65-like Ig-like" evidence="7">
    <location>
        <begin position="802"/>
        <end position="905"/>
    </location>
</feature>
<dbReference type="Gene3D" id="2.60.40.10">
    <property type="entry name" value="Immunoglobulins"/>
    <property type="match status" value="8"/>
</dbReference>
<feature type="region of interest" description="Disordered" evidence="6">
    <location>
        <begin position="158"/>
        <end position="222"/>
    </location>
</feature>
<sequence>MSNTSMSKILQTPNGEEPAMFLQRPSSGSSQDVRHILARCFRDLYMREAVRQETVENLRTSKGGDDPYHERYVERLQGVYTEWQTRMETVAMLERHIMQAQARAMSADERDIYQANKKCGHYSDLGLPPQRAHFKSCIDNHLLREHHLLTPEDYATEEPVHVPLPSGPPIPSYARETLSSHQHSQQDETESQPFESPGSKESLEYSISVSEDSREKEFEVDKPVPMEDKFPEKSAWKTHMRTEEREAERQSLENLQAKANFLRNAHYIPPLASGNKSLIKLPKRQPKEINIQRKPEKQEEEEAPVFIASPKVVVFNDYKVGHVYETTLELKNVSTVMRSCRVLPPTTSFFSVGLGQFPGNDGLVAPGMSCLYPVRFAPDSLKDYDDKIIIQTQASQSLVIHLQGRREPPVLTLPSNLDVGYCLVAGFQVTQFALCNKGGPGRFCIMPRTSWPATNFKSVMVNGSVILTPFEIRPSTIELASGQTTVIEIMFRPTAVRIYTQEFTILCDNCHAKHFTLKGEGQIVKVTLTQHNISSKFDDLNPFTYTERAISVKNCTDVELPFQWMVYKPQMPRGLPENAAAPDGLIISEQEEDRVPELNSVFSVHPSRGFLMPADTMEFFITFAPPVVSEFHSVVHLLLQQMPATSQGVRIAISEDEHSSPDENDEFYAELNPSDPQDLKFCDLTGLEIELKGRSVPLNVVLHPYALYLSGSHLFGTTVKKLFTMANHSFSTINFQWEAVHDSQIILEVEPPYGELDPGMAMDLEVSITGCAPGHISQTLYCSVLNLDEPLHLHIEADIKGPEVTIDEPHLNFGLVRLGDTVAKELTLTNMVQLTTKWTLKDMPHLQSESMIEASKASEFTFIPNSGELRPLEETKVTVVYKPTDTKTVQNTFLLEVENGGTVALGVCAEVQKPVVCLLACNILLPEVYVGVPAEFTAVIHNQTLLPSKFAWDAPEGSHASDCIINIREPRGLLTEREQRVLSFSFCAQREGDFSEVRIPCFIEGQEEPLFLNISCTVLGLSVRYRTCTDGLLIRDDCFLNIEDMTLGQSKTFYLHICNQTAITADFSLVMEKFPAVVPSPPQFNHPGHSDSKGRPSLIRTPNLADPLSKMPVKSMADMKRTVLGLKRGLAFLLQPSSGTLTPFSEQIIAVTAFSNMWGHYCDNIICKVGELDPTYIPVNINITGCPLNFQMTAANPDQKTTLRYGTLVAGVAPVTRFMQINNISPYDVRLDWKVFNCFSNDEKLLDLVVCYGRAFPQRDAYGNEVVPSVTDAGPAIPTREPSDYAPGSAETKSQEFSYDATVSADSQDSVRSNGNTEQSFRDRPKLISLFLRPHDGVEGLKPFTISPSQLVIPAYNHKGVHMIFTPPPVEEVTEPTDCISYAMGFMSLDSMNANIPGTVERSEGYLAATLRVDFTAHVKPALLTVEEADEDGMYYCAAMSDILDGEKVMSEFLHTCSVKLSNTTQTPLTFCLKVNPPFVMVNLNPASNTANATRSHETGFHTLKPSHHIMVKVALRITPTLLSEYQMTCTENEGKQLSTEKSLEINDDLIIEFNNSAQQKVTLRAKVAVPNMVLSCSELDFGICLVGQRRELQIFISNTTASHCKWSASFESKSDTCTQDTFQISPTHGQLDAYITHISNSKTLLSVYFTAKHAETYEAVILFGGVLGESAQRLHLRGQGSYDGKHEAILNV</sequence>
<comment type="caution">
    <text evidence="9">The sequence shown here is derived from an EMBL/GenBank/DDBJ whole genome shotgun (WGS) entry which is preliminary data.</text>
</comment>
<dbReference type="InterPro" id="IPR013783">
    <property type="entry name" value="Ig-like_fold"/>
</dbReference>
<protein>
    <recommendedName>
        <fullName evidence="11">Deleted in lung and esophageal cancer protein 1</fullName>
    </recommendedName>
</protein>
<dbReference type="InterPro" id="IPR033304">
    <property type="entry name" value="DLEC1"/>
</dbReference>
<evidence type="ECO:0000313" key="9">
    <source>
        <dbReference type="EMBL" id="PVD31091.1"/>
    </source>
</evidence>
<accession>A0A2T7PCF6</accession>
<dbReference type="Pfam" id="PF22544">
    <property type="entry name" value="HYDIN_VesB_CFA65-like_Ig"/>
    <property type="match status" value="1"/>
</dbReference>
<evidence type="ECO:0000259" key="7">
    <source>
        <dbReference type="Pfam" id="PF22544"/>
    </source>
</evidence>
<feature type="region of interest" description="Disordered" evidence="6">
    <location>
        <begin position="1"/>
        <end position="28"/>
    </location>
</feature>
<evidence type="ECO:0000259" key="8">
    <source>
        <dbReference type="Pfam" id="PF23277"/>
    </source>
</evidence>
<feature type="domain" description="Deleted in lung and esophageal cancer protein 1 Ig-like" evidence="8">
    <location>
        <begin position="306"/>
        <end position="404"/>
    </location>
</feature>
<name>A0A2T7PCF6_POMCA</name>
<evidence type="ECO:0008006" key="11">
    <source>
        <dbReference type="Google" id="ProtNLM"/>
    </source>
</evidence>
<dbReference type="STRING" id="400727.A0A2T7PCF6"/>
<keyword evidence="4" id="KW-0969">Cilium</keyword>
<feature type="compositionally biased region" description="Basic and acidic residues" evidence="6">
    <location>
        <begin position="211"/>
        <end position="222"/>
    </location>
</feature>
<keyword evidence="3" id="KW-0963">Cytoplasm</keyword>
<reference evidence="9 10" key="1">
    <citation type="submission" date="2018-04" db="EMBL/GenBank/DDBJ databases">
        <title>The genome of golden apple snail Pomacea canaliculata provides insight into stress tolerance and invasive adaptation.</title>
        <authorList>
            <person name="Liu C."/>
            <person name="Liu B."/>
            <person name="Ren Y."/>
            <person name="Zhang Y."/>
            <person name="Wang H."/>
            <person name="Li S."/>
            <person name="Jiang F."/>
            <person name="Yin L."/>
            <person name="Zhang G."/>
            <person name="Qian W."/>
            <person name="Fan W."/>
        </authorList>
    </citation>
    <scope>NUCLEOTIDE SEQUENCE [LARGE SCALE GENOMIC DNA]</scope>
    <source>
        <strain evidence="9">SZHN2017</strain>
        <tissue evidence="9">Muscle</tissue>
    </source>
</reference>
<dbReference type="InterPro" id="IPR053879">
    <property type="entry name" value="HYDIN_VesB_CFA65-like_Ig"/>
</dbReference>
<evidence type="ECO:0000256" key="3">
    <source>
        <dbReference type="ARBA" id="ARBA00022490"/>
    </source>
</evidence>
<dbReference type="GO" id="GO:0015631">
    <property type="term" value="F:tubulin binding"/>
    <property type="evidence" value="ECO:0007669"/>
    <property type="project" value="TreeGrafter"/>
</dbReference>
<dbReference type="GO" id="GO:0005737">
    <property type="term" value="C:cytoplasm"/>
    <property type="evidence" value="ECO:0007669"/>
    <property type="project" value="UniProtKB-SubCell"/>
</dbReference>
<dbReference type="GO" id="GO:0005929">
    <property type="term" value="C:cilium"/>
    <property type="evidence" value="ECO:0007669"/>
    <property type="project" value="UniProtKB-SubCell"/>
</dbReference>
<dbReference type="PANTHER" id="PTHR46348">
    <property type="entry name" value="DELETED IN LUNG AND ESOPHAGEAL CANCER PROTEIN 1"/>
    <property type="match status" value="1"/>
</dbReference>
<keyword evidence="5" id="KW-0966">Cell projection</keyword>
<gene>
    <name evidence="9" type="ORF">C0Q70_10369</name>
</gene>
<dbReference type="GO" id="GO:0008285">
    <property type="term" value="P:negative regulation of cell population proliferation"/>
    <property type="evidence" value="ECO:0007669"/>
    <property type="project" value="InterPro"/>
</dbReference>
<dbReference type="EMBL" id="PZQS01000005">
    <property type="protein sequence ID" value="PVD31091.1"/>
    <property type="molecule type" value="Genomic_DNA"/>
</dbReference>
<evidence type="ECO:0000256" key="5">
    <source>
        <dbReference type="ARBA" id="ARBA00023273"/>
    </source>
</evidence>
<comment type="subcellular location">
    <subcellularLocation>
        <location evidence="1">Cell projection</location>
        <location evidence="1">Cilium</location>
    </subcellularLocation>
    <subcellularLocation>
        <location evidence="2">Cytoplasm</location>
    </subcellularLocation>
</comment>
<feature type="region of interest" description="Disordered" evidence="6">
    <location>
        <begin position="1272"/>
        <end position="1297"/>
    </location>
</feature>
<evidence type="ECO:0000313" key="10">
    <source>
        <dbReference type="Proteomes" id="UP000245119"/>
    </source>
</evidence>
<feature type="compositionally biased region" description="Polar residues" evidence="6">
    <location>
        <begin position="1"/>
        <end position="14"/>
    </location>
</feature>
<dbReference type="Proteomes" id="UP000245119">
    <property type="component" value="Linkage Group LG5"/>
</dbReference>
<dbReference type="OrthoDB" id="2115465at2759"/>
<dbReference type="Pfam" id="PF23316">
    <property type="entry name" value="Ig_DLEC1_6th"/>
    <property type="match status" value="1"/>
</dbReference>
<evidence type="ECO:0000256" key="1">
    <source>
        <dbReference type="ARBA" id="ARBA00004138"/>
    </source>
</evidence>
<keyword evidence="10" id="KW-1185">Reference proteome</keyword>
<evidence type="ECO:0000256" key="6">
    <source>
        <dbReference type="SAM" id="MobiDB-lite"/>
    </source>
</evidence>
<dbReference type="Pfam" id="PF23277">
    <property type="entry name" value="Ig_Dlec1_1"/>
    <property type="match status" value="1"/>
</dbReference>
<dbReference type="PANTHER" id="PTHR46348:SF1">
    <property type="entry name" value="DELETED IN LUNG AND ESOPHAGEAL CANCER PROTEIN 1"/>
    <property type="match status" value="1"/>
</dbReference>
<evidence type="ECO:0000256" key="2">
    <source>
        <dbReference type="ARBA" id="ARBA00004496"/>
    </source>
</evidence>
<dbReference type="InterPro" id="IPR059041">
    <property type="entry name" value="Ig_DLEC1_1"/>
</dbReference>
<evidence type="ECO:0000256" key="4">
    <source>
        <dbReference type="ARBA" id="ARBA00023069"/>
    </source>
</evidence>